<keyword evidence="1" id="KW-0812">Transmembrane</keyword>
<name>A0ABR6BLN3_9PSEU</name>
<protein>
    <submittedName>
        <fullName evidence="2">Uncharacterized protein</fullName>
    </submittedName>
</protein>
<comment type="caution">
    <text evidence="2">The sequence shown here is derived from an EMBL/GenBank/DDBJ whole genome shotgun (WGS) entry which is preliminary data.</text>
</comment>
<reference evidence="2 3" key="1">
    <citation type="submission" date="2020-08" db="EMBL/GenBank/DDBJ databases">
        <title>Genomic Encyclopedia of Archaeal and Bacterial Type Strains, Phase II (KMG-II): from individual species to whole genera.</title>
        <authorList>
            <person name="Goeker M."/>
        </authorList>
    </citation>
    <scope>NUCLEOTIDE SEQUENCE [LARGE SCALE GENOMIC DNA]</scope>
    <source>
        <strain evidence="2 3">DSM 43850</strain>
    </source>
</reference>
<dbReference type="RefSeq" id="WP_268872239.1">
    <property type="nucleotide sequence ID" value="NZ_BAAABQ010000025.1"/>
</dbReference>
<dbReference type="Proteomes" id="UP000517916">
    <property type="component" value="Unassembled WGS sequence"/>
</dbReference>
<dbReference type="EMBL" id="JACJID010000003">
    <property type="protein sequence ID" value="MBA8927820.1"/>
    <property type="molecule type" value="Genomic_DNA"/>
</dbReference>
<proteinExistence type="predicted"/>
<accession>A0ABR6BLN3</accession>
<organism evidence="2 3">
    <name type="scientific">Kutzneria viridogrisea</name>
    <dbReference type="NCBI Taxonomy" id="47990"/>
    <lineage>
        <taxon>Bacteria</taxon>
        <taxon>Bacillati</taxon>
        <taxon>Actinomycetota</taxon>
        <taxon>Actinomycetes</taxon>
        <taxon>Pseudonocardiales</taxon>
        <taxon>Pseudonocardiaceae</taxon>
        <taxon>Kutzneria</taxon>
    </lineage>
</organism>
<keyword evidence="3" id="KW-1185">Reference proteome</keyword>
<evidence type="ECO:0000256" key="1">
    <source>
        <dbReference type="SAM" id="Phobius"/>
    </source>
</evidence>
<feature type="transmembrane region" description="Helical" evidence="1">
    <location>
        <begin position="15"/>
        <end position="37"/>
    </location>
</feature>
<keyword evidence="1" id="KW-1133">Transmembrane helix</keyword>
<gene>
    <name evidence="2" type="ORF">BC739_005026</name>
</gene>
<evidence type="ECO:0000313" key="2">
    <source>
        <dbReference type="EMBL" id="MBA8927820.1"/>
    </source>
</evidence>
<keyword evidence="1" id="KW-0472">Membrane</keyword>
<evidence type="ECO:0000313" key="3">
    <source>
        <dbReference type="Proteomes" id="UP000517916"/>
    </source>
</evidence>
<sequence>MASGESVLAELLVDYLWKVGIVVVLALLVGIAMVVIWRKVGSK</sequence>